<dbReference type="InterPro" id="IPR050237">
    <property type="entry name" value="ATP-dep_AMP-bd_enzyme"/>
</dbReference>
<evidence type="ECO:0000256" key="1">
    <source>
        <dbReference type="ARBA" id="ARBA00022598"/>
    </source>
</evidence>
<dbReference type="GO" id="GO:0016874">
    <property type="term" value="F:ligase activity"/>
    <property type="evidence" value="ECO:0007669"/>
    <property type="project" value="UniProtKB-KW"/>
</dbReference>
<dbReference type="Proteomes" id="UP000273643">
    <property type="component" value="Unassembled WGS sequence"/>
</dbReference>
<dbReference type="InterPro" id="IPR020845">
    <property type="entry name" value="AMP-binding_CS"/>
</dbReference>
<keyword evidence="1" id="KW-0436">Ligase</keyword>
<dbReference type="PANTHER" id="PTHR43767:SF8">
    <property type="entry name" value="LONG-CHAIN-FATTY-ACID--COA LIGASE"/>
    <property type="match status" value="1"/>
</dbReference>
<sequence>MNELLERLARWSLLHPSRVALRDDEQTVTYRQLWNRVQGVAQAIMDSGVQRLGLVGDNSVAWVVADLACVRAGVVSVPVPTFFSPSQRQHLVETAGLDGILLSTADVRADEVAETVGGGLWMHRLPVERELSVLPPGTVKITFTSGSTGTPKGVCLSAAQLGRTLRALDTRLSQLELPQHLSVLPLATLLENVAGVYLSLFRGAEVSVPGLASLGLSGSSGMDSQRWLSEQNRWQPTSLILVPELTRVLIEGAESGALQHRGYRFLAVGGGRVSPSLLRRAEKLELPMFQGYGLSECGSVVALNAPADNRIGSAGRVLDHVDVHVGPGGELQISGSSFLGYLGETPVDESHAVASGDLGFLDQDGFLWVSGRKKNLLITGFGRNISPEWLEAELTQSAGMAQALVFGDGEPHPLALLYPGSTDNGVEDCRQAIEALNANLPDYARLSHVYLLPCPFQNIDSTAVTPNGRIRRALVLESLESWLASAECLSTQSIEQPQPRMFAQE</sequence>
<dbReference type="EMBL" id="RJUK01000001">
    <property type="protein sequence ID" value="ROQ21533.1"/>
    <property type="molecule type" value="Genomic_DNA"/>
</dbReference>
<dbReference type="InterPro" id="IPR000873">
    <property type="entry name" value="AMP-dep_synth/lig_dom"/>
</dbReference>
<dbReference type="RefSeq" id="WP_211331074.1">
    <property type="nucleotide sequence ID" value="NZ_RJUK01000001.1"/>
</dbReference>
<dbReference type="InterPro" id="IPR042099">
    <property type="entry name" value="ANL_N_sf"/>
</dbReference>
<reference evidence="3 4" key="1">
    <citation type="submission" date="2018-11" db="EMBL/GenBank/DDBJ databases">
        <title>Genomic Encyclopedia of Type Strains, Phase IV (KMG-IV): sequencing the most valuable type-strain genomes for metagenomic binning, comparative biology and taxonomic classification.</title>
        <authorList>
            <person name="Goeker M."/>
        </authorList>
    </citation>
    <scope>NUCLEOTIDE SEQUENCE [LARGE SCALE GENOMIC DNA]</scope>
    <source>
        <strain evidence="3 4">DSM 16974</strain>
    </source>
</reference>
<name>A0A3N1NZI0_9GAMM</name>
<evidence type="ECO:0000259" key="2">
    <source>
        <dbReference type="Pfam" id="PF00501"/>
    </source>
</evidence>
<evidence type="ECO:0000313" key="3">
    <source>
        <dbReference type="EMBL" id="ROQ21533.1"/>
    </source>
</evidence>
<dbReference type="Gene3D" id="3.40.50.12780">
    <property type="entry name" value="N-terminal domain of ligase-like"/>
    <property type="match status" value="1"/>
</dbReference>
<feature type="domain" description="AMP-dependent synthetase/ligase" evidence="2">
    <location>
        <begin position="13"/>
        <end position="325"/>
    </location>
</feature>
<dbReference type="Pfam" id="PF23562">
    <property type="entry name" value="AMP-binding_C_3"/>
    <property type="match status" value="1"/>
</dbReference>
<protein>
    <submittedName>
        <fullName evidence="3">Long-subunit acyl-CoA synthetase (AMP-forming)</fullName>
    </submittedName>
</protein>
<dbReference type="InterPro" id="IPR045851">
    <property type="entry name" value="AMP-bd_C_sf"/>
</dbReference>
<keyword evidence="4" id="KW-1185">Reference proteome</keyword>
<dbReference type="PROSITE" id="PS00455">
    <property type="entry name" value="AMP_BINDING"/>
    <property type="match status" value="1"/>
</dbReference>
<dbReference type="SUPFAM" id="SSF56801">
    <property type="entry name" value="Acetyl-CoA synthetase-like"/>
    <property type="match status" value="1"/>
</dbReference>
<organism evidence="3 4">
    <name type="scientific">Marinimicrobium koreense</name>
    <dbReference type="NCBI Taxonomy" id="306545"/>
    <lineage>
        <taxon>Bacteria</taxon>
        <taxon>Pseudomonadati</taxon>
        <taxon>Pseudomonadota</taxon>
        <taxon>Gammaproteobacteria</taxon>
        <taxon>Cellvibrionales</taxon>
        <taxon>Cellvibrionaceae</taxon>
        <taxon>Marinimicrobium</taxon>
    </lineage>
</organism>
<dbReference type="AlphaFoldDB" id="A0A3N1NZI0"/>
<dbReference type="Pfam" id="PF00501">
    <property type="entry name" value="AMP-binding"/>
    <property type="match status" value="1"/>
</dbReference>
<proteinExistence type="predicted"/>
<comment type="caution">
    <text evidence="3">The sequence shown here is derived from an EMBL/GenBank/DDBJ whole genome shotgun (WGS) entry which is preliminary data.</text>
</comment>
<dbReference type="Gene3D" id="3.30.300.30">
    <property type="match status" value="1"/>
</dbReference>
<gene>
    <name evidence="3" type="ORF">EDC38_2157</name>
</gene>
<accession>A0A3N1NZI0</accession>
<evidence type="ECO:0000313" key="4">
    <source>
        <dbReference type="Proteomes" id="UP000273643"/>
    </source>
</evidence>
<dbReference type="PANTHER" id="PTHR43767">
    <property type="entry name" value="LONG-CHAIN-FATTY-ACID--COA LIGASE"/>
    <property type="match status" value="1"/>
</dbReference>